<dbReference type="InterPro" id="IPR046364">
    <property type="entry name" value="Exo70_C"/>
</dbReference>
<evidence type="ECO:0000313" key="9">
    <source>
        <dbReference type="Proteomes" id="UP000823561"/>
    </source>
</evidence>
<dbReference type="PANTHER" id="PTHR12542:SF41">
    <property type="entry name" value="EXOCYST COMPLEX COMPONENT 7"/>
    <property type="match status" value="1"/>
</dbReference>
<keyword evidence="2 5" id="KW-0813">Transport</keyword>
<evidence type="ECO:0000256" key="2">
    <source>
        <dbReference type="ARBA" id="ARBA00022448"/>
    </source>
</evidence>
<dbReference type="Gene3D" id="1.20.1280.170">
    <property type="entry name" value="Exocyst complex component Exo70"/>
    <property type="match status" value="2"/>
</dbReference>
<evidence type="ECO:0000313" key="8">
    <source>
        <dbReference type="EMBL" id="KAG5279791.1"/>
    </source>
</evidence>
<keyword evidence="9" id="KW-1185">Reference proteome</keyword>
<comment type="similarity">
    <text evidence="1 5">Belongs to the EXO70 family.</text>
</comment>
<evidence type="ECO:0000256" key="6">
    <source>
        <dbReference type="SAM" id="MobiDB-lite"/>
    </source>
</evidence>
<comment type="function">
    <text evidence="5">Component of the exocyst complex involved in the docking of exocytic vesicles with fusion sites on the plasma membrane.</text>
</comment>
<dbReference type="Proteomes" id="UP000823561">
    <property type="component" value="Chromosome 6"/>
</dbReference>
<dbReference type="InterPro" id="IPR016159">
    <property type="entry name" value="Cullin_repeat-like_dom_sf"/>
</dbReference>
<dbReference type="AlphaFoldDB" id="A0AAV6H348"/>
<proteinExistence type="inferred from homology"/>
<accession>A0AAV6H348</accession>
<gene>
    <name evidence="8" type="ORF">AALO_G00081630</name>
</gene>
<dbReference type="InterPro" id="IPR004140">
    <property type="entry name" value="Exo70"/>
</dbReference>
<reference evidence="8" key="1">
    <citation type="submission" date="2020-10" db="EMBL/GenBank/DDBJ databases">
        <title>Chromosome-scale genome assembly of the Allis shad, Alosa alosa.</title>
        <authorList>
            <person name="Margot Z."/>
            <person name="Christophe K."/>
            <person name="Cabau C."/>
            <person name="Louis A."/>
            <person name="Berthelot C."/>
            <person name="Parey E."/>
            <person name="Roest Crollius H."/>
            <person name="Montfort J."/>
            <person name="Robinson-Rechavi M."/>
            <person name="Bucao C."/>
            <person name="Bouchez O."/>
            <person name="Gislard M."/>
            <person name="Lluch J."/>
            <person name="Milhes M."/>
            <person name="Lampietro C."/>
            <person name="Lopez Roques C."/>
            <person name="Donnadieu C."/>
            <person name="Braasch I."/>
            <person name="Desvignes T."/>
            <person name="Postlethwait J."/>
            <person name="Bobe J."/>
            <person name="Guiguen Y."/>
        </authorList>
    </citation>
    <scope>NUCLEOTIDE SEQUENCE</scope>
    <source>
        <strain evidence="8">M-15738</strain>
        <tissue evidence="8">Blood</tissue>
    </source>
</reference>
<dbReference type="GO" id="GO:0000145">
    <property type="term" value="C:exocyst"/>
    <property type="evidence" value="ECO:0007669"/>
    <property type="project" value="InterPro"/>
</dbReference>
<feature type="region of interest" description="Disordered" evidence="6">
    <location>
        <begin position="400"/>
        <end position="422"/>
    </location>
</feature>
<evidence type="ECO:0000256" key="3">
    <source>
        <dbReference type="ARBA" id="ARBA00022483"/>
    </source>
</evidence>
<keyword evidence="5" id="KW-0653">Protein transport</keyword>
<dbReference type="PANTHER" id="PTHR12542">
    <property type="entry name" value="EXOCYST COMPLEX PROTEIN EXO70"/>
    <property type="match status" value="1"/>
</dbReference>
<dbReference type="GO" id="GO:0006887">
    <property type="term" value="P:exocytosis"/>
    <property type="evidence" value="ECO:0007669"/>
    <property type="project" value="UniProtKB-KW"/>
</dbReference>
<comment type="caution">
    <text evidence="8">The sequence shown here is derived from an EMBL/GenBank/DDBJ whole genome shotgun (WGS) entry which is preliminary data.</text>
</comment>
<keyword evidence="3 5" id="KW-0268">Exocytosis</keyword>
<evidence type="ECO:0000256" key="4">
    <source>
        <dbReference type="ARBA" id="ARBA00026169"/>
    </source>
</evidence>
<dbReference type="Pfam" id="PF20669">
    <property type="entry name" value="Exo70_N"/>
    <property type="match status" value="1"/>
</dbReference>
<feature type="region of interest" description="Disordered" evidence="6">
    <location>
        <begin position="262"/>
        <end position="321"/>
    </location>
</feature>
<sequence length="740" mass="84687">MSNKNKITRVEEIERSLKQDKTLLSFITDALERNAQLHMKMDSVFFSLYGKLESMENKIMPMYEESQRLKQLELKTDLTLAELDSVISHYNIRETTAWIISQGPTGRLKNDLDCLDQIKRAMEYFEEVIPEGPELKALRQTKNSAKAQLLCEFKRLLLRCSNPASPTDILNLIDEEEVLGTQKEDVGIPSNLLQDMVPISTWFVEDCSSFDCWLEDIDEADEAFMWKGVKKLKTRSLDRDTCRSPHKKRTASWLTNKLKTRSLDRPSNLGPLPRRKEDSKLRELPDIIEEESPLTLASNQSRRKTQSLDRLESPNTFKAPFPGSPFTRKTVSWVIGKKKTRSLERHPGFEPVHGLFSGRPQRVVNIFTTYSKARSCRLHRSLKDFKDHLRKTSVSFTSLHSLSSSSSSSSYSSSSSSSSSLSSFRGSLARIFKRLGKEGWSDINIDCYSQCLKAFSLLASVEFSALARVFPQIHWKKTFDPLVQEALDVLIEEGEYIVFAVRHAVNAYHVYDALLTLLRALYTLKAAQPSINKVLEYTTNETKDKLPNLIESMGAFAQQALDKYPGRIMEEWNKKREMPEDGTVHELTSNVVLFLSQLVQLKSTAELFQVPASREPGSETPDDITCLRPFISEVLEQIFLSLENMATTYDDPSLRAIFLFNNYNFIHKSILRAQLRGLWEEGADAPQAVWESRTEEQKQKYLQSWLAVIEYLKDEGIPPVQPGSELLAKRKRVPLDQRKI</sequence>
<organism evidence="8 9">
    <name type="scientific">Alosa alosa</name>
    <name type="common">allis shad</name>
    <dbReference type="NCBI Taxonomy" id="278164"/>
    <lineage>
        <taxon>Eukaryota</taxon>
        <taxon>Metazoa</taxon>
        <taxon>Chordata</taxon>
        <taxon>Craniata</taxon>
        <taxon>Vertebrata</taxon>
        <taxon>Euteleostomi</taxon>
        <taxon>Actinopterygii</taxon>
        <taxon>Neopterygii</taxon>
        <taxon>Teleostei</taxon>
        <taxon>Clupei</taxon>
        <taxon>Clupeiformes</taxon>
        <taxon>Clupeoidei</taxon>
        <taxon>Clupeidae</taxon>
        <taxon>Alosa</taxon>
    </lineage>
</organism>
<feature type="domain" description="Exocyst complex subunit Exo70 C-terminal" evidence="7">
    <location>
        <begin position="450"/>
        <end position="719"/>
    </location>
</feature>
<evidence type="ECO:0000256" key="5">
    <source>
        <dbReference type="RuleBase" id="RU365026"/>
    </source>
</evidence>
<dbReference type="EMBL" id="JADWDJ010000006">
    <property type="protein sequence ID" value="KAG5279791.1"/>
    <property type="molecule type" value="Genomic_DNA"/>
</dbReference>
<name>A0AAV6H348_9TELE</name>
<evidence type="ECO:0000256" key="1">
    <source>
        <dbReference type="ARBA" id="ARBA00006756"/>
    </source>
</evidence>
<dbReference type="GO" id="GO:0015031">
    <property type="term" value="P:protein transport"/>
    <property type="evidence" value="ECO:0007669"/>
    <property type="project" value="UniProtKB-KW"/>
</dbReference>
<dbReference type="Pfam" id="PF03081">
    <property type="entry name" value="Exo70_C"/>
    <property type="match status" value="1"/>
</dbReference>
<dbReference type="SUPFAM" id="SSF74788">
    <property type="entry name" value="Cullin repeat-like"/>
    <property type="match status" value="2"/>
</dbReference>
<feature type="compositionally biased region" description="Basic and acidic residues" evidence="6">
    <location>
        <begin position="274"/>
        <end position="285"/>
    </location>
</feature>
<evidence type="ECO:0000259" key="7">
    <source>
        <dbReference type="Pfam" id="PF03081"/>
    </source>
</evidence>
<dbReference type="GO" id="GO:0005546">
    <property type="term" value="F:phosphatidylinositol-4,5-bisphosphate binding"/>
    <property type="evidence" value="ECO:0007669"/>
    <property type="project" value="InterPro"/>
</dbReference>
<protein>
    <recommendedName>
        <fullName evidence="4 5">Exocyst complex component 7</fullName>
    </recommendedName>
    <alternativeName>
        <fullName evidence="5">Exocyst complex component Exo70</fullName>
    </alternativeName>
</protein>